<accession>A0A9J6ZAC2</accession>
<proteinExistence type="predicted"/>
<protein>
    <submittedName>
        <fullName evidence="1">Uncharacterized protein</fullName>
    </submittedName>
</protein>
<sequence length="127" mass="14418">MSYIQQLEPSSISLIVPFKQLKSIAEELIEQAIGVQVSVNIEAEELNDGELRILANFDDSQLSDEEVRSLSKAGFATSEPYRNADTALDAIFIGRYDIQPTLGDEEDGDYYFIVEIEYNDYQRSLKR</sequence>
<gene>
    <name evidence="1" type="ORF">NAG76_15000</name>
</gene>
<organism evidence="1 2">
    <name type="scientific">Candidatus Pristimantibacillus lignocellulolyticus</name>
    <dbReference type="NCBI Taxonomy" id="2994561"/>
    <lineage>
        <taxon>Bacteria</taxon>
        <taxon>Bacillati</taxon>
        <taxon>Bacillota</taxon>
        <taxon>Bacilli</taxon>
        <taxon>Bacillales</taxon>
        <taxon>Paenibacillaceae</taxon>
        <taxon>Candidatus Pristimantibacillus</taxon>
    </lineage>
</organism>
<dbReference type="Proteomes" id="UP001056756">
    <property type="component" value="Chromosome"/>
</dbReference>
<reference evidence="1" key="1">
    <citation type="submission" date="2022-05" db="EMBL/GenBank/DDBJ databases">
        <title>Novel bacterial taxa in a minimal lignocellulolytic consortium and its capacity to transform plastics disclosed by genome-resolved metagenomics.</title>
        <authorList>
            <person name="Rodriguez C.A.D."/>
            <person name="Diaz-Garcia L."/>
            <person name="Herrera K."/>
            <person name="Tarazona N.A."/>
            <person name="Sproer C."/>
            <person name="Overmann J."/>
            <person name="Jimenez D.J."/>
        </authorList>
    </citation>
    <scope>NUCLEOTIDE SEQUENCE</scope>
    <source>
        <strain evidence="1">MAG5</strain>
    </source>
</reference>
<evidence type="ECO:0000313" key="2">
    <source>
        <dbReference type="Proteomes" id="UP001056756"/>
    </source>
</evidence>
<dbReference type="AlphaFoldDB" id="A0A9J6ZAC2"/>
<name>A0A9J6ZAC2_9BACL</name>
<dbReference type="KEGG" id="plig:NAG76_15000"/>
<evidence type="ECO:0000313" key="1">
    <source>
        <dbReference type="EMBL" id="URN93142.1"/>
    </source>
</evidence>
<dbReference type="EMBL" id="CP097899">
    <property type="protein sequence ID" value="URN93142.1"/>
    <property type="molecule type" value="Genomic_DNA"/>
</dbReference>